<reference evidence="4" key="2">
    <citation type="journal article" date="2021" name="PeerJ">
        <title>Extensive microbial diversity within the chicken gut microbiome revealed by metagenomics and culture.</title>
        <authorList>
            <person name="Gilroy R."/>
            <person name="Ravi A."/>
            <person name="Getino M."/>
            <person name="Pursley I."/>
            <person name="Horton D.L."/>
            <person name="Alikhan N.F."/>
            <person name="Baker D."/>
            <person name="Gharbi K."/>
            <person name="Hall N."/>
            <person name="Watson M."/>
            <person name="Adriaenssens E.M."/>
            <person name="Foster-Nyarko E."/>
            <person name="Jarju S."/>
            <person name="Secka A."/>
            <person name="Antonio M."/>
            <person name="Oren A."/>
            <person name="Chaudhuri R.R."/>
            <person name="La Ragione R."/>
            <person name="Hildebrand F."/>
            <person name="Pallen M.J."/>
        </authorList>
    </citation>
    <scope>NUCLEOTIDE SEQUENCE</scope>
    <source>
        <strain evidence="4">CHK199-13235</strain>
    </source>
</reference>
<evidence type="ECO:0000256" key="1">
    <source>
        <dbReference type="SAM" id="Coils"/>
    </source>
</evidence>
<evidence type="ECO:0000256" key="3">
    <source>
        <dbReference type="SAM" id="Phobius"/>
    </source>
</evidence>
<feature type="compositionally biased region" description="Polar residues" evidence="2">
    <location>
        <begin position="53"/>
        <end position="63"/>
    </location>
</feature>
<feature type="transmembrane region" description="Helical" evidence="3">
    <location>
        <begin position="166"/>
        <end position="190"/>
    </location>
</feature>
<feature type="transmembrane region" description="Helical" evidence="3">
    <location>
        <begin position="133"/>
        <end position="154"/>
    </location>
</feature>
<keyword evidence="3" id="KW-0812">Transmembrane</keyword>
<comment type="caution">
    <text evidence="4">The sequence shown here is derived from an EMBL/GenBank/DDBJ whole genome shotgun (WGS) entry which is preliminary data.</text>
</comment>
<evidence type="ECO:0000313" key="5">
    <source>
        <dbReference type="Proteomes" id="UP000824002"/>
    </source>
</evidence>
<evidence type="ECO:0000256" key="2">
    <source>
        <dbReference type="SAM" id="MobiDB-lite"/>
    </source>
</evidence>
<dbReference type="InterPro" id="IPR018770">
    <property type="entry name" value="ChloroindolylP_hydrolase"/>
</dbReference>
<dbReference type="EMBL" id="DVJP01000022">
    <property type="protein sequence ID" value="HIS75694.1"/>
    <property type="molecule type" value="Genomic_DNA"/>
</dbReference>
<reference evidence="4" key="1">
    <citation type="submission" date="2020-10" db="EMBL/GenBank/DDBJ databases">
        <authorList>
            <person name="Gilroy R."/>
        </authorList>
    </citation>
    <scope>NUCLEOTIDE SEQUENCE</scope>
    <source>
        <strain evidence="4">CHK199-13235</strain>
    </source>
</reference>
<gene>
    <name evidence="4" type="ORF">IAB51_02685</name>
</gene>
<feature type="region of interest" description="Disordered" evidence="2">
    <location>
        <begin position="36"/>
        <end position="127"/>
    </location>
</feature>
<feature type="compositionally biased region" description="Pro residues" evidence="2">
    <location>
        <begin position="100"/>
        <end position="112"/>
    </location>
</feature>
<organism evidence="4 5">
    <name type="scientific">Candidatus Merdivicinus excrementipullorum</name>
    <dbReference type="NCBI Taxonomy" id="2840867"/>
    <lineage>
        <taxon>Bacteria</taxon>
        <taxon>Bacillati</taxon>
        <taxon>Bacillota</taxon>
        <taxon>Clostridia</taxon>
        <taxon>Eubacteriales</taxon>
        <taxon>Oscillospiraceae</taxon>
        <taxon>Oscillospiraceae incertae sedis</taxon>
        <taxon>Candidatus Merdivicinus</taxon>
    </lineage>
</organism>
<sequence>MDDLLNQLNKQISRVTEKVLSPQEMDALKRDVQKTMRSAGKVAGDAMREFGQGFQSSQSTRPRNGQGDVFWNPPGSGGFQGGTPGTGNNPPQWNTFTRPSPRPRPQPKPQPQPRTFQSFGTAQPQAKRKDGTAGAWLLTIFGIMLGLSSLSFMVDQLLYLSYWSPVAFVVELAIAVLPTAACATAAACGINRIRYIGRFHKYQAQLRGVDYASIADMAEFFAIPQQKLLKDLKRMTSDGLFKGCYFDEQQTCFILSKEVYDQYLAMKDNLKAQQAEAERRRKIAEENPEAAALEEMRSTGESYIRRIRELNDALPAQDISEKLDTLEQICSQIFQYVEKHPEKLSQIRRFMSYYLPTTLKLTESYRDLELRQISSQEAETVKGEILSTLDNINLAFQNLYKNLMQKDLMGLSADISALETMLTQEGLIDGELKMDTPENGRSFEL</sequence>
<keyword evidence="1" id="KW-0175">Coiled coil</keyword>
<dbReference type="AlphaFoldDB" id="A0A9D1FL29"/>
<proteinExistence type="predicted"/>
<dbReference type="Proteomes" id="UP000824002">
    <property type="component" value="Unassembled WGS sequence"/>
</dbReference>
<keyword evidence="3" id="KW-0472">Membrane</keyword>
<name>A0A9D1FL29_9FIRM</name>
<accession>A0A9D1FL29</accession>
<feature type="compositionally biased region" description="Polar residues" evidence="2">
    <location>
        <begin position="115"/>
        <end position="124"/>
    </location>
</feature>
<protein>
    <submittedName>
        <fullName evidence="4">5-bromo-4-chloroindolyl phosphate hydrolysis family protein</fullName>
    </submittedName>
</protein>
<dbReference type="Pfam" id="PF10112">
    <property type="entry name" value="Halogen_Hydrol"/>
    <property type="match status" value="1"/>
</dbReference>
<evidence type="ECO:0000313" key="4">
    <source>
        <dbReference type="EMBL" id="HIS75694.1"/>
    </source>
</evidence>
<keyword evidence="3" id="KW-1133">Transmembrane helix</keyword>
<feature type="compositionally biased region" description="Gly residues" evidence="2">
    <location>
        <begin position="75"/>
        <end position="85"/>
    </location>
</feature>
<feature type="coiled-coil region" evidence="1">
    <location>
        <begin position="260"/>
        <end position="287"/>
    </location>
</feature>